<keyword evidence="2" id="KW-0238">DNA-binding</keyword>
<evidence type="ECO:0000259" key="4">
    <source>
        <dbReference type="PROSITE" id="PS50949"/>
    </source>
</evidence>
<dbReference type="Pfam" id="PF07729">
    <property type="entry name" value="FCD"/>
    <property type="match status" value="1"/>
</dbReference>
<evidence type="ECO:0000313" key="6">
    <source>
        <dbReference type="Proteomes" id="UP000304880"/>
    </source>
</evidence>
<reference evidence="5 6" key="1">
    <citation type="submission" date="2019-06" db="EMBL/GenBank/DDBJ databases">
        <authorList>
            <person name="Li J."/>
        </authorList>
    </citation>
    <scope>NUCLEOTIDE SEQUENCE [LARGE SCALE GENOMIC DNA]</scope>
    <source>
        <strain evidence="5 6">CGMCC 1.8012</strain>
    </source>
</reference>
<dbReference type="InterPro" id="IPR011711">
    <property type="entry name" value="GntR_C"/>
</dbReference>
<keyword evidence="6" id="KW-1185">Reference proteome</keyword>
<dbReference type="PROSITE" id="PS50949">
    <property type="entry name" value="HTH_GNTR"/>
    <property type="match status" value="1"/>
</dbReference>
<dbReference type="SMART" id="SM00895">
    <property type="entry name" value="FCD"/>
    <property type="match status" value="1"/>
</dbReference>
<evidence type="ECO:0000256" key="2">
    <source>
        <dbReference type="ARBA" id="ARBA00023125"/>
    </source>
</evidence>
<dbReference type="GO" id="GO:0003700">
    <property type="term" value="F:DNA-binding transcription factor activity"/>
    <property type="evidence" value="ECO:0007669"/>
    <property type="project" value="InterPro"/>
</dbReference>
<dbReference type="PRINTS" id="PR00035">
    <property type="entry name" value="HTHGNTR"/>
</dbReference>
<protein>
    <submittedName>
        <fullName evidence="5">GntR family transcriptional regulator</fullName>
    </submittedName>
</protein>
<gene>
    <name evidence="5" type="ORF">FHD67_05605</name>
</gene>
<dbReference type="InterPro" id="IPR036388">
    <property type="entry name" value="WH-like_DNA-bd_sf"/>
</dbReference>
<name>A0A5C4R8N0_9RHOB</name>
<dbReference type="Proteomes" id="UP000304880">
    <property type="component" value="Unassembled WGS sequence"/>
</dbReference>
<accession>A0A5C4R8N0</accession>
<evidence type="ECO:0000313" key="5">
    <source>
        <dbReference type="EMBL" id="TNH40346.1"/>
    </source>
</evidence>
<dbReference type="SUPFAM" id="SSF46785">
    <property type="entry name" value="Winged helix' DNA-binding domain"/>
    <property type="match status" value="1"/>
</dbReference>
<comment type="caution">
    <text evidence="5">The sequence shown here is derived from an EMBL/GenBank/DDBJ whole genome shotgun (WGS) entry which is preliminary data.</text>
</comment>
<evidence type="ECO:0000256" key="3">
    <source>
        <dbReference type="ARBA" id="ARBA00023163"/>
    </source>
</evidence>
<feature type="domain" description="HTH gntR-type" evidence="4">
    <location>
        <begin position="17"/>
        <end position="84"/>
    </location>
</feature>
<dbReference type="PANTHER" id="PTHR43537:SF45">
    <property type="entry name" value="GNTR FAMILY REGULATORY PROTEIN"/>
    <property type="match status" value="1"/>
</dbReference>
<dbReference type="SUPFAM" id="SSF48008">
    <property type="entry name" value="GntR ligand-binding domain-like"/>
    <property type="match status" value="1"/>
</dbReference>
<dbReference type="Gene3D" id="1.20.120.530">
    <property type="entry name" value="GntR ligand-binding domain-like"/>
    <property type="match status" value="1"/>
</dbReference>
<dbReference type="InterPro" id="IPR036390">
    <property type="entry name" value="WH_DNA-bd_sf"/>
</dbReference>
<dbReference type="PANTHER" id="PTHR43537">
    <property type="entry name" value="TRANSCRIPTIONAL REGULATOR, GNTR FAMILY"/>
    <property type="match status" value="1"/>
</dbReference>
<dbReference type="GO" id="GO:0003677">
    <property type="term" value="F:DNA binding"/>
    <property type="evidence" value="ECO:0007669"/>
    <property type="project" value="UniProtKB-KW"/>
</dbReference>
<proteinExistence type="predicted"/>
<organism evidence="5 6">
    <name type="scientific">Paracoccus haeundaensis</name>
    <dbReference type="NCBI Taxonomy" id="225362"/>
    <lineage>
        <taxon>Bacteria</taxon>
        <taxon>Pseudomonadati</taxon>
        <taxon>Pseudomonadota</taxon>
        <taxon>Alphaproteobacteria</taxon>
        <taxon>Rhodobacterales</taxon>
        <taxon>Paracoccaceae</taxon>
        <taxon>Paracoccus</taxon>
    </lineage>
</organism>
<dbReference type="InterPro" id="IPR000524">
    <property type="entry name" value="Tscrpt_reg_HTH_GntR"/>
</dbReference>
<dbReference type="EMBL" id="VDDC01000009">
    <property type="protein sequence ID" value="TNH40346.1"/>
    <property type="molecule type" value="Genomic_DNA"/>
</dbReference>
<dbReference type="AlphaFoldDB" id="A0A5C4R8N0"/>
<dbReference type="Gene3D" id="1.10.10.10">
    <property type="entry name" value="Winged helix-like DNA-binding domain superfamily/Winged helix DNA-binding domain"/>
    <property type="match status" value="1"/>
</dbReference>
<dbReference type="RefSeq" id="WP_139598106.1">
    <property type="nucleotide sequence ID" value="NZ_VDDC01000009.1"/>
</dbReference>
<keyword evidence="3" id="KW-0804">Transcription</keyword>
<dbReference type="InterPro" id="IPR008920">
    <property type="entry name" value="TF_FadR/GntR_C"/>
</dbReference>
<dbReference type="Pfam" id="PF00392">
    <property type="entry name" value="GntR"/>
    <property type="match status" value="1"/>
</dbReference>
<sequence length="232" mass="24985">MTDTNPADPIATGQSPSGLAEDTAARLRAQVIAGHLRPGQRLSETRLAGDLSVSRNTLREVFRLLTREGLLTHAPNRGVSVAVPTMAGVLDIYRVRRLIEVPALAQAWPRHAAVLRMAECVAQARIAREAGDWRGVGSANMAFHAAIVALTDSPRLTAFFAQAMAELRLAFGLLDSPEQLHAPFLQENGAILELVQQGDMEAAATRLADYLDRSERVVMTAFARLENGVTGG</sequence>
<dbReference type="SMART" id="SM00345">
    <property type="entry name" value="HTH_GNTR"/>
    <property type="match status" value="1"/>
</dbReference>
<dbReference type="CDD" id="cd07377">
    <property type="entry name" value="WHTH_GntR"/>
    <property type="match status" value="1"/>
</dbReference>
<keyword evidence="1" id="KW-0805">Transcription regulation</keyword>
<evidence type="ECO:0000256" key="1">
    <source>
        <dbReference type="ARBA" id="ARBA00023015"/>
    </source>
</evidence>